<gene>
    <name evidence="7" type="ORF">S12H4_17694</name>
</gene>
<dbReference type="GO" id="GO:0035673">
    <property type="term" value="F:oligopeptide transmembrane transporter activity"/>
    <property type="evidence" value="ECO:0007669"/>
    <property type="project" value="InterPro"/>
</dbReference>
<dbReference type="InterPro" id="IPR004813">
    <property type="entry name" value="OPT"/>
</dbReference>
<name>X1T593_9ZZZZ</name>
<dbReference type="Pfam" id="PF03169">
    <property type="entry name" value="OPT"/>
    <property type="match status" value="1"/>
</dbReference>
<proteinExistence type="predicted"/>
<protein>
    <recommendedName>
        <fullName evidence="8">Oligopeptide transporter, OPT family</fullName>
    </recommendedName>
</protein>
<feature type="transmembrane region" description="Helical" evidence="6">
    <location>
        <begin position="254"/>
        <end position="278"/>
    </location>
</feature>
<dbReference type="PANTHER" id="PTHR31645:SF0">
    <property type="entry name" value="OLIGOPEPTIDE TRANSPORTER YGL114W-RELATED"/>
    <property type="match status" value="1"/>
</dbReference>
<evidence type="ECO:0000256" key="4">
    <source>
        <dbReference type="ARBA" id="ARBA00022989"/>
    </source>
</evidence>
<accession>X1T593</accession>
<evidence type="ECO:0000256" key="5">
    <source>
        <dbReference type="ARBA" id="ARBA00023136"/>
    </source>
</evidence>
<dbReference type="GO" id="GO:0016020">
    <property type="term" value="C:membrane"/>
    <property type="evidence" value="ECO:0007669"/>
    <property type="project" value="UniProtKB-SubCell"/>
</dbReference>
<comment type="subcellular location">
    <subcellularLocation>
        <location evidence="1">Membrane</location>
        <topology evidence="1">Multi-pass membrane protein</topology>
    </subcellularLocation>
</comment>
<feature type="transmembrane region" description="Helical" evidence="6">
    <location>
        <begin position="45"/>
        <end position="67"/>
    </location>
</feature>
<dbReference type="InterPro" id="IPR045035">
    <property type="entry name" value="YSL-like"/>
</dbReference>
<dbReference type="AlphaFoldDB" id="X1T593"/>
<feature type="non-terminal residue" evidence="7">
    <location>
        <position position="1"/>
    </location>
</feature>
<reference evidence="7" key="1">
    <citation type="journal article" date="2014" name="Front. Microbiol.">
        <title>High frequency of phylogenetically diverse reductive dehalogenase-homologous genes in deep subseafloor sedimentary metagenomes.</title>
        <authorList>
            <person name="Kawai M."/>
            <person name="Futagami T."/>
            <person name="Toyoda A."/>
            <person name="Takaki Y."/>
            <person name="Nishi S."/>
            <person name="Hori S."/>
            <person name="Arai W."/>
            <person name="Tsubouchi T."/>
            <person name="Morono Y."/>
            <person name="Uchiyama I."/>
            <person name="Ito T."/>
            <person name="Fujiyama A."/>
            <person name="Inagaki F."/>
            <person name="Takami H."/>
        </authorList>
    </citation>
    <scope>NUCLEOTIDE SEQUENCE</scope>
    <source>
        <strain evidence="7">Expedition CK06-06</strain>
    </source>
</reference>
<evidence type="ECO:0000256" key="2">
    <source>
        <dbReference type="ARBA" id="ARBA00022448"/>
    </source>
</evidence>
<dbReference type="EMBL" id="BARW01008672">
    <property type="protein sequence ID" value="GAI86541.1"/>
    <property type="molecule type" value="Genomic_DNA"/>
</dbReference>
<evidence type="ECO:0008006" key="8">
    <source>
        <dbReference type="Google" id="ProtNLM"/>
    </source>
</evidence>
<evidence type="ECO:0000256" key="1">
    <source>
        <dbReference type="ARBA" id="ARBA00004141"/>
    </source>
</evidence>
<keyword evidence="5 6" id="KW-0472">Membrane</keyword>
<feature type="transmembrane region" description="Helical" evidence="6">
    <location>
        <begin position="229"/>
        <end position="247"/>
    </location>
</feature>
<sequence length="342" mass="35324">GAGAVAVAGIITVFKSFPTMYNSLKMGIKDIRLKKQAEGAKKNRLDTDLPITILGIGALIVAAVILLSPKLIGMETSLVVRLIAALSIVFFTFCFVTVSSRIVGMVGVTSNPTSGMTIVTLLGTSVVFVIMGWTDSMGQAAALTIGTVVAVGASIAGDISQDLKAGYIIGATPRRQQTSELIGVLTSAFAIAAAVWLLGEAFTFGSEAIPAPQATLMKSVIEGVLGGNLPWGLFLVGGAFAVMAELLKIPSLPFAVGIYLPLSTMTPIFVGGAIRHFIEKGAGKNNELKEKIKEKGILLGSGFIAGEGIAMVLVAAYAYAIKAKPAGVGIVWPGHVGDFVSL</sequence>
<evidence type="ECO:0000313" key="7">
    <source>
        <dbReference type="EMBL" id="GAI86541.1"/>
    </source>
</evidence>
<feature type="non-terminal residue" evidence="7">
    <location>
        <position position="342"/>
    </location>
</feature>
<comment type="caution">
    <text evidence="7">The sequence shown here is derived from an EMBL/GenBank/DDBJ whole genome shotgun (WGS) entry which is preliminary data.</text>
</comment>
<feature type="transmembrane region" description="Helical" evidence="6">
    <location>
        <begin position="6"/>
        <end position="24"/>
    </location>
</feature>
<keyword evidence="3 6" id="KW-0812">Transmembrane</keyword>
<feature type="transmembrane region" description="Helical" evidence="6">
    <location>
        <begin position="298"/>
        <end position="320"/>
    </location>
</feature>
<evidence type="ECO:0000256" key="6">
    <source>
        <dbReference type="SAM" id="Phobius"/>
    </source>
</evidence>
<keyword evidence="2" id="KW-0813">Transport</keyword>
<feature type="transmembrane region" description="Helical" evidence="6">
    <location>
        <begin position="115"/>
        <end position="134"/>
    </location>
</feature>
<feature type="transmembrane region" description="Helical" evidence="6">
    <location>
        <begin position="181"/>
        <end position="199"/>
    </location>
</feature>
<dbReference type="PANTHER" id="PTHR31645">
    <property type="entry name" value="OLIGOPEPTIDE TRANSPORTER YGL114W-RELATED"/>
    <property type="match status" value="1"/>
</dbReference>
<keyword evidence="4 6" id="KW-1133">Transmembrane helix</keyword>
<feature type="transmembrane region" description="Helical" evidence="6">
    <location>
        <begin position="79"/>
        <end position="103"/>
    </location>
</feature>
<organism evidence="7">
    <name type="scientific">marine sediment metagenome</name>
    <dbReference type="NCBI Taxonomy" id="412755"/>
    <lineage>
        <taxon>unclassified sequences</taxon>
        <taxon>metagenomes</taxon>
        <taxon>ecological metagenomes</taxon>
    </lineage>
</organism>
<evidence type="ECO:0000256" key="3">
    <source>
        <dbReference type="ARBA" id="ARBA00022692"/>
    </source>
</evidence>